<sequence>MYDIPGVEEVKNELTLRNCREVSTPDFTDLSTPEVSFDLQNFINESAAQTTLEDNLFDLLPEKQRCYNPIQQGSNRAPYVGFPMPQQSIQANRYGSEAGSLVKQEPAEGHKLELSDNGSSQSTYNIFNYSQNDNLINHQILGTYTPSGYNRPGLSGIEEAASPSHNGQLKSPTSSIGSSSSKNKKKNIDKNSDEYRRRRERNNIAVRKSREKAKQRSRDTERRVSDLAKENDNLRKRVDTLTKELAFLKSLLGNAGISPQNIESEIAKALRQESFR</sequence>
<dbReference type="AlphaFoldDB" id="A0A2I9LP07"/>
<feature type="region of interest" description="Disordered" evidence="1">
    <location>
        <begin position="95"/>
        <end position="120"/>
    </location>
</feature>
<dbReference type="SUPFAM" id="SSF57959">
    <property type="entry name" value="Leucine zipper domain"/>
    <property type="match status" value="1"/>
</dbReference>
<organism evidence="3">
    <name type="scientific">Centruroides hentzi</name>
    <dbReference type="NCBI Taxonomy" id="88313"/>
    <lineage>
        <taxon>Eukaryota</taxon>
        <taxon>Metazoa</taxon>
        <taxon>Ecdysozoa</taxon>
        <taxon>Arthropoda</taxon>
        <taxon>Chelicerata</taxon>
        <taxon>Arachnida</taxon>
        <taxon>Scorpiones</taxon>
        <taxon>Buthida</taxon>
        <taxon>Buthoidea</taxon>
        <taxon>Buthidae</taxon>
        <taxon>Centruroides</taxon>
    </lineage>
</organism>
<dbReference type="EMBL" id="GFWZ01000113">
    <property type="protein sequence ID" value="MBW20103.1"/>
    <property type="molecule type" value="Transcribed_RNA"/>
</dbReference>
<dbReference type="Gene3D" id="1.20.5.170">
    <property type="match status" value="1"/>
</dbReference>
<evidence type="ECO:0000313" key="3">
    <source>
        <dbReference type="EMBL" id="MBW20103.1"/>
    </source>
</evidence>
<dbReference type="Pfam" id="PF07716">
    <property type="entry name" value="bZIP_2"/>
    <property type="match status" value="1"/>
</dbReference>
<reference evidence="3" key="1">
    <citation type="journal article" date="2017" name="Toxicon">
        <title>Venom-gland transcriptomics and venom proteomics of the Hentz striped scorpion (Centruroides hentzi; Buthidae) reveal high toxin diversity in a harmless member of a lethal family.</title>
        <authorList>
            <person name="Ward M.J."/>
            <person name="Ellsworth S.A."/>
            <person name="Rokyta D.R."/>
        </authorList>
    </citation>
    <scope>NUCLEOTIDE SEQUENCE</scope>
    <source>
        <tissue evidence="3">Venom gland</tissue>
    </source>
</reference>
<feature type="compositionally biased region" description="Basic and acidic residues" evidence="1">
    <location>
        <begin position="105"/>
        <end position="114"/>
    </location>
</feature>
<dbReference type="PANTHER" id="PTHR23334:SF20">
    <property type="entry name" value="BASIC LEUCINE ZIPPER 24"/>
    <property type="match status" value="1"/>
</dbReference>
<dbReference type="PANTHER" id="PTHR23334">
    <property type="entry name" value="CCAAT/ENHANCER BINDING PROTEIN"/>
    <property type="match status" value="1"/>
</dbReference>
<feature type="compositionally biased region" description="Low complexity" evidence="1">
    <location>
        <begin position="170"/>
        <end position="181"/>
    </location>
</feature>
<proteinExistence type="predicted"/>
<evidence type="ECO:0000256" key="1">
    <source>
        <dbReference type="SAM" id="MobiDB-lite"/>
    </source>
</evidence>
<evidence type="ECO:0000259" key="2">
    <source>
        <dbReference type="PROSITE" id="PS50217"/>
    </source>
</evidence>
<dbReference type="InterPro" id="IPR031106">
    <property type="entry name" value="C/EBP"/>
</dbReference>
<dbReference type="GO" id="GO:0006351">
    <property type="term" value="P:DNA-templated transcription"/>
    <property type="evidence" value="ECO:0007669"/>
    <property type="project" value="InterPro"/>
</dbReference>
<name>A0A2I9LP07_9SCOR</name>
<dbReference type="GO" id="GO:0000978">
    <property type="term" value="F:RNA polymerase II cis-regulatory region sequence-specific DNA binding"/>
    <property type="evidence" value="ECO:0007669"/>
    <property type="project" value="TreeGrafter"/>
</dbReference>
<dbReference type="InterPro" id="IPR004827">
    <property type="entry name" value="bZIP"/>
</dbReference>
<feature type="region of interest" description="Disordered" evidence="1">
    <location>
        <begin position="152"/>
        <end position="225"/>
    </location>
</feature>
<feature type="domain" description="BZIP" evidence="2">
    <location>
        <begin position="192"/>
        <end position="252"/>
    </location>
</feature>
<dbReference type="SMART" id="SM00338">
    <property type="entry name" value="BRLZ"/>
    <property type="match status" value="1"/>
</dbReference>
<feature type="compositionally biased region" description="Basic and acidic residues" evidence="1">
    <location>
        <begin position="212"/>
        <end position="225"/>
    </location>
</feature>
<dbReference type="InterPro" id="IPR046347">
    <property type="entry name" value="bZIP_sf"/>
</dbReference>
<dbReference type="PROSITE" id="PS50217">
    <property type="entry name" value="BZIP"/>
    <property type="match status" value="1"/>
</dbReference>
<dbReference type="CDD" id="cd14693">
    <property type="entry name" value="bZIP_CEBP"/>
    <property type="match status" value="1"/>
</dbReference>
<feature type="compositionally biased region" description="Basic and acidic residues" evidence="1">
    <location>
        <begin position="186"/>
        <end position="197"/>
    </location>
</feature>
<protein>
    <submittedName>
        <fullName evidence="3">Enhancer binding protein</fullName>
    </submittedName>
</protein>
<dbReference type="GO" id="GO:0000981">
    <property type="term" value="F:DNA-binding transcription factor activity, RNA polymerase II-specific"/>
    <property type="evidence" value="ECO:0007669"/>
    <property type="project" value="TreeGrafter"/>
</dbReference>
<accession>A0A2I9LP07</accession>